<comment type="caution">
    <text evidence="3">The sequence shown here is derived from an EMBL/GenBank/DDBJ whole genome shotgun (WGS) entry which is preliminary data.</text>
</comment>
<dbReference type="NCBIfam" id="TIGR03696">
    <property type="entry name" value="Rhs_assc_core"/>
    <property type="match status" value="1"/>
</dbReference>
<dbReference type="SUPFAM" id="SSF56399">
    <property type="entry name" value="ADP-ribosylation"/>
    <property type="match status" value="1"/>
</dbReference>
<evidence type="ECO:0000259" key="2">
    <source>
        <dbReference type="Pfam" id="PF25023"/>
    </source>
</evidence>
<protein>
    <submittedName>
        <fullName evidence="3">Rhs family protein</fullName>
    </submittedName>
</protein>
<dbReference type="InterPro" id="IPR056823">
    <property type="entry name" value="TEN-like_YD-shell"/>
</dbReference>
<keyword evidence="1" id="KW-0677">Repeat</keyword>
<dbReference type="Pfam" id="PF25023">
    <property type="entry name" value="TEN_YD-shell"/>
    <property type="match status" value="1"/>
</dbReference>
<dbReference type="Gene3D" id="2.180.10.10">
    <property type="entry name" value="RHS repeat-associated core"/>
    <property type="match status" value="1"/>
</dbReference>
<sequence length="366" mass="41455">MPTQHEPLLCRYHYDPLDRLIGCTLLNGPESQRFYCKKRLVTEIRGTIKKSIFQYNDQLLAQQCHGVKFDTALLITDCQRSVLHTLSENSQRQPIAYSPYGHRPIERGVASLLGFNGERADPVTGHYLLGNGRRAFSPVLMRFNSPDSFSPFGEGGLNGYTYCLGDPINRCDPTGNSPLAWVGLKTKHVGEGLWTKKGVTSFEGKRALKRIQALDEAIEAIKRDAQRQLFQADKKVLNAGGGPKKNTTPQTGIRLDNLAYKAARPEEHPFSSLAGKFKEPYLEPMQRQAGIEQTKHRGIFDYLEKKVADKNEYLAGALEDNSLKFDEEIVDAYKRRLRLYALKARSQSDLVAEQNRIRNKYLTYFP</sequence>
<name>J2Y9V8_PSEFQ</name>
<dbReference type="Proteomes" id="UP000007289">
    <property type="component" value="Chromosome"/>
</dbReference>
<feature type="domain" description="Teneurin-like YD-shell" evidence="2">
    <location>
        <begin position="10"/>
        <end position="147"/>
    </location>
</feature>
<dbReference type="RefSeq" id="WP_003181135.1">
    <property type="nucleotide sequence ID" value="NZ_CM001558.1"/>
</dbReference>
<dbReference type="EMBL" id="AGBM01000001">
    <property type="protein sequence ID" value="EJL04036.1"/>
    <property type="molecule type" value="Genomic_DNA"/>
</dbReference>
<evidence type="ECO:0000256" key="1">
    <source>
        <dbReference type="ARBA" id="ARBA00022737"/>
    </source>
</evidence>
<dbReference type="InterPro" id="IPR022385">
    <property type="entry name" value="Rhs_assc_core"/>
</dbReference>
<dbReference type="HOGENOM" id="CLU_061558_1_1_6"/>
<dbReference type="AlphaFoldDB" id="J2Y9V8"/>
<reference evidence="3" key="1">
    <citation type="journal article" date="2012" name="PLoS Genet.">
        <title>Comparative Genomics of Plant-Associated Pseudomonas spp.: Insights into Diversity and Inheritance of Traits Involved in Multitrophic Interactions.</title>
        <authorList>
            <person name="Loper J.E."/>
            <person name="Hassan K.A."/>
            <person name="Mavrodi D.V."/>
            <person name="Davis E.W.II."/>
            <person name="Lim C.K."/>
            <person name="Shaffer B.T."/>
            <person name="Elbourne L.D."/>
            <person name="Stockwell V.O."/>
            <person name="Hartney S.L."/>
            <person name="Breakwell K."/>
            <person name="Henkels M.D."/>
            <person name="Tetu S.G."/>
            <person name="Rangel L.I."/>
            <person name="Kidarsa T.A."/>
            <person name="Wilson N.L."/>
            <person name="van de Mortel J.E."/>
            <person name="Song C."/>
            <person name="Blumhagen R."/>
            <person name="Radune D."/>
            <person name="Hostetler J.B."/>
            <person name="Brinkac L.M."/>
            <person name="Durkin A.S."/>
            <person name="Kluepfel D.A."/>
            <person name="Wechter W.P."/>
            <person name="Anderson A.J."/>
            <person name="Kim Y.C."/>
            <person name="Pierson L.S.III."/>
            <person name="Pierson E.A."/>
            <person name="Lindow S.E."/>
            <person name="Kobayashi D.Y."/>
            <person name="Raaijmakers J.M."/>
            <person name="Weller D.M."/>
            <person name="Thomashow L.S."/>
            <person name="Allen A.E."/>
            <person name="Paulsen I.T."/>
        </authorList>
    </citation>
    <scope>NUCLEOTIDE SEQUENCE [LARGE SCALE GENOMIC DNA]</scope>
    <source>
        <strain evidence="3">Q2-87</strain>
    </source>
</reference>
<accession>J2Y9V8</accession>
<gene>
    <name evidence="3" type="ORF">PflQ2_2436</name>
</gene>
<evidence type="ECO:0000313" key="3">
    <source>
        <dbReference type="EMBL" id="EJL04036.1"/>
    </source>
</evidence>
<dbReference type="PATRIC" id="fig|1038922.3.peg.3089"/>
<proteinExistence type="predicted"/>
<organism evidence="3">
    <name type="scientific">Pseudomonas fluorescens (strain Q2-87)</name>
    <dbReference type="NCBI Taxonomy" id="1038922"/>
    <lineage>
        <taxon>Bacteria</taxon>
        <taxon>Pseudomonadati</taxon>
        <taxon>Pseudomonadota</taxon>
        <taxon>Gammaproteobacteria</taxon>
        <taxon>Pseudomonadales</taxon>
        <taxon>Pseudomonadaceae</taxon>
        <taxon>Pseudomonas</taxon>
    </lineage>
</organism>
<dbReference type="eggNOG" id="COG3209">
    <property type="taxonomic scope" value="Bacteria"/>
</dbReference>